<feature type="signal peptide" evidence="1">
    <location>
        <begin position="1"/>
        <end position="18"/>
    </location>
</feature>
<evidence type="ECO:0000256" key="1">
    <source>
        <dbReference type="SAM" id="SignalP"/>
    </source>
</evidence>
<gene>
    <name evidence="2" type="ORF">D9O36_20900</name>
</gene>
<dbReference type="OrthoDB" id="9808953at2"/>
<feature type="non-terminal residue" evidence="2">
    <location>
        <position position="272"/>
    </location>
</feature>
<name>A0A7X3D4C8_9FLAO</name>
<protein>
    <submittedName>
        <fullName evidence="2">Uncharacterized protein</fullName>
    </submittedName>
</protein>
<keyword evidence="1" id="KW-0732">Signal</keyword>
<organism evidence="2 3">
    <name type="scientific">Zobellia amurskyensis</name>
    <dbReference type="NCBI Taxonomy" id="248905"/>
    <lineage>
        <taxon>Bacteria</taxon>
        <taxon>Pseudomonadati</taxon>
        <taxon>Bacteroidota</taxon>
        <taxon>Flavobacteriia</taxon>
        <taxon>Flavobacteriales</taxon>
        <taxon>Flavobacteriaceae</taxon>
        <taxon>Zobellia</taxon>
    </lineage>
</organism>
<reference evidence="2 3" key="1">
    <citation type="journal article" date="2019" name="Mar. Drugs">
        <title>Comparative Genomics and CAZyme Genome Repertoires of Marine Zobellia amurskyensis KMM 3526(T) and Zobellia laminariae KMM 3676(T).</title>
        <authorList>
            <person name="Chernysheva N."/>
            <person name="Bystritskaya E."/>
            <person name="Stenkova A."/>
            <person name="Golovkin I."/>
            <person name="Nedashkovskaya O."/>
            <person name="Isaeva M."/>
        </authorList>
    </citation>
    <scope>NUCLEOTIDE SEQUENCE [LARGE SCALE GENOMIC DNA]</scope>
    <source>
        <strain evidence="2 3">KMM 3526</strain>
    </source>
</reference>
<accession>A0A7X3D4C8</accession>
<comment type="caution">
    <text evidence="2">The sequence shown here is derived from an EMBL/GenBank/DDBJ whole genome shotgun (WGS) entry which is preliminary data.</text>
</comment>
<feature type="chain" id="PRO_5031315624" evidence="1">
    <location>
        <begin position="19"/>
        <end position="272"/>
    </location>
</feature>
<dbReference type="AlphaFoldDB" id="A0A7X3D4C8"/>
<proteinExistence type="predicted"/>
<dbReference type="EMBL" id="RCNR01000089">
    <property type="protein sequence ID" value="MUH38315.1"/>
    <property type="molecule type" value="Genomic_DNA"/>
</dbReference>
<dbReference type="Proteomes" id="UP000540519">
    <property type="component" value="Unassembled WGS sequence"/>
</dbReference>
<sequence length="272" mass="28250">MKKISIILVFLISGLAFAQTTVNLADQCNCEVLSGTDVTAPGLSTPAGADIGDIYVNTDTGTIYFWDGDSWELTSSDDQQLQNFTFDNLSGELTLALENGGTASVILPVETITTLSATAATGNAIGVYENENGDLVTINETITDISDAGDGNVTFTNESGAQVTVPKSDITDLGGGIYEFTNGDGTNVTIDTNGMSIGNIVAGNRIATVTEADGSTTDINETITDITGTSNSGNEIGVYQKEDGTTVSIQESIVRIEDNNDGNITLVDEAGT</sequence>
<evidence type="ECO:0000313" key="3">
    <source>
        <dbReference type="Proteomes" id="UP000540519"/>
    </source>
</evidence>
<evidence type="ECO:0000313" key="2">
    <source>
        <dbReference type="EMBL" id="MUH38315.1"/>
    </source>
</evidence>
<keyword evidence="3" id="KW-1185">Reference proteome</keyword>
<dbReference type="RefSeq" id="WP_155601359.1">
    <property type="nucleotide sequence ID" value="NZ_RCNR01000089.1"/>
</dbReference>